<proteinExistence type="predicted"/>
<dbReference type="Proteomes" id="UP001519460">
    <property type="component" value="Unassembled WGS sequence"/>
</dbReference>
<gene>
    <name evidence="1" type="ORF">BaRGS_00030233</name>
</gene>
<keyword evidence="2" id="KW-1185">Reference proteome</keyword>
<name>A0ABD0JUS2_9CAEN</name>
<protein>
    <submittedName>
        <fullName evidence="1">Uncharacterized protein</fullName>
    </submittedName>
</protein>
<dbReference type="AlphaFoldDB" id="A0ABD0JUS2"/>
<reference evidence="1 2" key="1">
    <citation type="journal article" date="2023" name="Sci. Data">
        <title>Genome assembly of the Korean intertidal mud-creeper Batillaria attramentaria.</title>
        <authorList>
            <person name="Patra A.K."/>
            <person name="Ho P.T."/>
            <person name="Jun S."/>
            <person name="Lee S.J."/>
            <person name="Kim Y."/>
            <person name="Won Y.J."/>
        </authorList>
    </citation>
    <scope>NUCLEOTIDE SEQUENCE [LARGE SCALE GENOMIC DNA]</scope>
    <source>
        <strain evidence="1">Wonlab-2016</strain>
    </source>
</reference>
<evidence type="ECO:0000313" key="2">
    <source>
        <dbReference type="Proteomes" id="UP001519460"/>
    </source>
</evidence>
<comment type="caution">
    <text evidence="1">The sequence shown here is derived from an EMBL/GenBank/DDBJ whole genome shotgun (WGS) entry which is preliminary data.</text>
</comment>
<evidence type="ECO:0000313" key="1">
    <source>
        <dbReference type="EMBL" id="KAK7478561.1"/>
    </source>
</evidence>
<accession>A0ABD0JUS2</accession>
<dbReference type="EMBL" id="JACVVK020000323">
    <property type="protein sequence ID" value="KAK7478561.1"/>
    <property type="molecule type" value="Genomic_DNA"/>
</dbReference>
<sequence>MSNFSRQPTTFPLRKTGLFADYVRQTPDRPTNQHLKRHWKTSQHPWREAVTSVSVCTGDRATVSVKCDDCCATRRPRKSNG</sequence>
<organism evidence="1 2">
    <name type="scientific">Batillaria attramentaria</name>
    <dbReference type="NCBI Taxonomy" id="370345"/>
    <lineage>
        <taxon>Eukaryota</taxon>
        <taxon>Metazoa</taxon>
        <taxon>Spiralia</taxon>
        <taxon>Lophotrochozoa</taxon>
        <taxon>Mollusca</taxon>
        <taxon>Gastropoda</taxon>
        <taxon>Caenogastropoda</taxon>
        <taxon>Sorbeoconcha</taxon>
        <taxon>Cerithioidea</taxon>
        <taxon>Batillariidae</taxon>
        <taxon>Batillaria</taxon>
    </lineage>
</organism>